<dbReference type="EMBL" id="MU806076">
    <property type="protein sequence ID" value="KAJ3840497.1"/>
    <property type="molecule type" value="Genomic_DNA"/>
</dbReference>
<keyword evidence="2" id="KW-0813">Transport</keyword>
<dbReference type="Proteomes" id="UP001163846">
    <property type="component" value="Unassembled WGS sequence"/>
</dbReference>
<feature type="transmembrane region" description="Helical" evidence="9">
    <location>
        <begin position="412"/>
        <end position="434"/>
    </location>
</feature>
<feature type="transmembrane region" description="Helical" evidence="9">
    <location>
        <begin position="217"/>
        <end position="238"/>
    </location>
</feature>
<sequence>MSNPPSLENGVSVSRKRTALKVNGVALAALSFQGLGIIYSDIGTSPLYVLNGIWPSSGPVPSKEDVIGSISAIIWSLTLLPLIKYVLISLKFGTTEGEGGSFALYQGLYPPDDKDDADRTLTGDSFIKSTLSTSSRLKQVLRAPLLVWSLLGTALTMADGVFTPAVSVTSAVGGIAVAKSSVESQIVPISIAFLVVLFLAQQFGTGRLAFAFAPISFVWFLLLIGTGLYNISTYPGIFRALDPSRAVLLFVRTRNYDLLAGILLAVTGCEAVFANLGQFNASSIRLSFCCFVYPGLVLAYLGQGARLIMDGENVIQNVFYKSIPGNVNGPLYWIVFVVAILATLVASQALITATFSLFQQVVCMKSFPSLRMHYTSETVMGQVYIPAVNWTLMIITVIIVAVFSNLANLTNAYGFAVATVMFSTSVLLAVQMVYVKHWPVVIGLAYFVVFGFFDGLFWGAALKKVPHGAWVPLMIGLILMIFMVFWTWSKGLEDAFDGANRQNLRHFISREEKLHRIEVNNSQEPEITEATGKEEDATEATYYYVPTQSFSSKDEGLEIEKRELTRIPTMAIFHKFTTGRGVPHTFVGFIRQWPALPQVLVFLSVSMLPIARVAPEDRYTVVKTRSLDGCYAVTYNIGFREHFDVNINELVEVLCNLEMQYDPKNCERTIAKIKAVSSHATHIVPHYHVVSKKVDAGYLTFAVNYIRKYLIEEIYRRLTTMFPETANWMTSADEIIHVGVNATI</sequence>
<comment type="caution">
    <text evidence="12">The sequence shown here is derived from an EMBL/GenBank/DDBJ whole genome shotgun (WGS) entry which is preliminary data.</text>
</comment>
<evidence type="ECO:0000313" key="13">
    <source>
        <dbReference type="Proteomes" id="UP001163846"/>
    </source>
</evidence>
<dbReference type="NCBIfam" id="TIGR00794">
    <property type="entry name" value="kup"/>
    <property type="match status" value="1"/>
</dbReference>
<keyword evidence="7" id="KW-0406">Ion transport</keyword>
<evidence type="ECO:0000313" key="12">
    <source>
        <dbReference type="EMBL" id="KAJ3840497.1"/>
    </source>
</evidence>
<organism evidence="12 13">
    <name type="scientific">Lentinula raphanica</name>
    <dbReference type="NCBI Taxonomy" id="153919"/>
    <lineage>
        <taxon>Eukaryota</taxon>
        <taxon>Fungi</taxon>
        <taxon>Dikarya</taxon>
        <taxon>Basidiomycota</taxon>
        <taxon>Agaricomycotina</taxon>
        <taxon>Agaricomycetes</taxon>
        <taxon>Agaricomycetidae</taxon>
        <taxon>Agaricales</taxon>
        <taxon>Marasmiineae</taxon>
        <taxon>Omphalotaceae</taxon>
        <taxon>Lentinula</taxon>
    </lineage>
</organism>
<feature type="transmembrane region" description="Helical" evidence="9">
    <location>
        <begin position="441"/>
        <end position="461"/>
    </location>
</feature>
<evidence type="ECO:0000256" key="9">
    <source>
        <dbReference type="SAM" id="Phobius"/>
    </source>
</evidence>
<dbReference type="PANTHER" id="PTHR30540:SF83">
    <property type="entry name" value="K+ POTASSIUM TRANSPORTER"/>
    <property type="match status" value="1"/>
</dbReference>
<protein>
    <submittedName>
        <fullName evidence="12">Potassium transporter</fullName>
    </submittedName>
</protein>
<feature type="transmembrane region" description="Helical" evidence="9">
    <location>
        <begin position="186"/>
        <end position="205"/>
    </location>
</feature>
<feature type="transmembrane region" description="Helical" evidence="9">
    <location>
        <begin position="467"/>
        <end position="488"/>
    </location>
</feature>
<evidence type="ECO:0000256" key="7">
    <source>
        <dbReference type="ARBA" id="ARBA00023065"/>
    </source>
</evidence>
<keyword evidence="6 9" id="KW-1133">Transmembrane helix</keyword>
<keyword evidence="8 9" id="KW-0472">Membrane</keyword>
<accession>A0AA38UJA2</accession>
<feature type="domain" description="K+ potassium transporter C-terminal" evidence="11">
    <location>
        <begin position="568"/>
        <end position="744"/>
    </location>
</feature>
<dbReference type="AlphaFoldDB" id="A0AA38UJA2"/>
<keyword evidence="13" id="KW-1185">Reference proteome</keyword>
<gene>
    <name evidence="12" type="ORF">F5878DRAFT_67555</name>
</gene>
<feature type="transmembrane region" description="Helical" evidence="9">
    <location>
        <begin position="66"/>
        <end position="87"/>
    </location>
</feature>
<reference evidence="12" key="1">
    <citation type="submission" date="2022-08" db="EMBL/GenBank/DDBJ databases">
        <authorList>
            <consortium name="DOE Joint Genome Institute"/>
            <person name="Min B."/>
            <person name="Riley R."/>
            <person name="Sierra-Patev S."/>
            <person name="Naranjo-Ortiz M."/>
            <person name="Looney B."/>
            <person name="Konkel Z."/>
            <person name="Slot J.C."/>
            <person name="Sakamoto Y."/>
            <person name="Steenwyk J.L."/>
            <person name="Rokas A."/>
            <person name="Carro J."/>
            <person name="Camarero S."/>
            <person name="Ferreira P."/>
            <person name="Molpeceres G."/>
            <person name="Ruiz-Duenas F.J."/>
            <person name="Serrano A."/>
            <person name="Henrissat B."/>
            <person name="Drula E."/>
            <person name="Hughes K.W."/>
            <person name="Mata J.L."/>
            <person name="Ishikawa N.K."/>
            <person name="Vargas-Isla R."/>
            <person name="Ushijima S."/>
            <person name="Smith C.A."/>
            <person name="Ahrendt S."/>
            <person name="Andreopoulos W."/>
            <person name="He G."/>
            <person name="Labutti K."/>
            <person name="Lipzen A."/>
            <person name="Ng V."/>
            <person name="Sandor L."/>
            <person name="Barry K."/>
            <person name="Martinez A.T."/>
            <person name="Xiao Y."/>
            <person name="Gibbons J.G."/>
            <person name="Terashima K."/>
            <person name="Hibbett D.S."/>
            <person name="Grigoriev I.V."/>
        </authorList>
    </citation>
    <scope>NUCLEOTIDE SEQUENCE</scope>
    <source>
        <strain evidence="12">TFB9207</strain>
    </source>
</reference>
<evidence type="ECO:0000256" key="5">
    <source>
        <dbReference type="ARBA" id="ARBA00022958"/>
    </source>
</evidence>
<dbReference type="InterPro" id="IPR053951">
    <property type="entry name" value="K_trans_N"/>
</dbReference>
<comment type="subcellular location">
    <subcellularLocation>
        <location evidence="1">Membrane</location>
        <topology evidence="1">Multi-pass membrane protein</topology>
    </subcellularLocation>
</comment>
<feature type="transmembrane region" description="Helical" evidence="9">
    <location>
        <begin position="145"/>
        <end position="166"/>
    </location>
</feature>
<dbReference type="InterPro" id="IPR053952">
    <property type="entry name" value="K_trans_C"/>
</dbReference>
<keyword evidence="5" id="KW-0630">Potassium</keyword>
<feature type="transmembrane region" description="Helical" evidence="9">
    <location>
        <begin position="331"/>
        <end position="358"/>
    </location>
</feature>
<evidence type="ECO:0000256" key="1">
    <source>
        <dbReference type="ARBA" id="ARBA00004141"/>
    </source>
</evidence>
<keyword evidence="4 9" id="KW-0812">Transmembrane</keyword>
<evidence type="ECO:0000256" key="4">
    <source>
        <dbReference type="ARBA" id="ARBA00022692"/>
    </source>
</evidence>
<feature type="transmembrane region" description="Helical" evidence="9">
    <location>
        <begin position="258"/>
        <end position="277"/>
    </location>
</feature>
<dbReference type="GO" id="GO:0016020">
    <property type="term" value="C:membrane"/>
    <property type="evidence" value="ECO:0007669"/>
    <property type="project" value="UniProtKB-SubCell"/>
</dbReference>
<feature type="transmembrane region" description="Helical" evidence="9">
    <location>
        <begin position="379"/>
        <end position="406"/>
    </location>
</feature>
<evidence type="ECO:0000256" key="6">
    <source>
        <dbReference type="ARBA" id="ARBA00022989"/>
    </source>
</evidence>
<feature type="transmembrane region" description="Helical" evidence="9">
    <location>
        <begin position="20"/>
        <end position="39"/>
    </location>
</feature>
<name>A0AA38UJA2_9AGAR</name>
<dbReference type="InterPro" id="IPR003855">
    <property type="entry name" value="K+_transporter"/>
</dbReference>
<dbReference type="PANTHER" id="PTHR30540">
    <property type="entry name" value="OSMOTIC STRESS POTASSIUM TRANSPORTER"/>
    <property type="match status" value="1"/>
</dbReference>
<evidence type="ECO:0000259" key="11">
    <source>
        <dbReference type="Pfam" id="PF22776"/>
    </source>
</evidence>
<dbReference type="Pfam" id="PF02705">
    <property type="entry name" value="K_trans"/>
    <property type="match status" value="1"/>
</dbReference>
<feature type="domain" description="K+ potassium transporter integral membrane" evidence="10">
    <location>
        <begin position="31"/>
        <end position="509"/>
    </location>
</feature>
<keyword evidence="3" id="KW-0633">Potassium transport</keyword>
<dbReference type="GO" id="GO:0015079">
    <property type="term" value="F:potassium ion transmembrane transporter activity"/>
    <property type="evidence" value="ECO:0007669"/>
    <property type="project" value="InterPro"/>
</dbReference>
<evidence type="ECO:0000256" key="2">
    <source>
        <dbReference type="ARBA" id="ARBA00022448"/>
    </source>
</evidence>
<evidence type="ECO:0000259" key="10">
    <source>
        <dbReference type="Pfam" id="PF02705"/>
    </source>
</evidence>
<evidence type="ECO:0000256" key="3">
    <source>
        <dbReference type="ARBA" id="ARBA00022538"/>
    </source>
</evidence>
<proteinExistence type="predicted"/>
<dbReference type="Pfam" id="PF22776">
    <property type="entry name" value="K_trans_C"/>
    <property type="match status" value="1"/>
</dbReference>
<evidence type="ECO:0000256" key="8">
    <source>
        <dbReference type="ARBA" id="ARBA00023136"/>
    </source>
</evidence>